<feature type="domain" description="ATPase F1/V1/A1 complex alpha/beta subunit nucleotide-binding" evidence="15">
    <location>
        <begin position="160"/>
        <end position="257"/>
    </location>
</feature>
<dbReference type="InterPro" id="IPR005294">
    <property type="entry name" value="ATP_synth_F1_asu"/>
</dbReference>
<dbReference type="InterPro" id="IPR023366">
    <property type="entry name" value="ATP_synth_asu-like_sf"/>
</dbReference>
<keyword evidence="5 14" id="KW-0813">Transport</keyword>
<dbReference type="InterPro" id="IPR027417">
    <property type="entry name" value="P-loop_NTPase"/>
</dbReference>
<evidence type="ECO:0000256" key="10">
    <source>
        <dbReference type="ARBA" id="ARBA00023136"/>
    </source>
</evidence>
<proteinExistence type="inferred from homology"/>
<dbReference type="FunFam" id="3.40.50.300:FF:002432">
    <property type="entry name" value="ATP synthase subunit alpha, mitochondrial"/>
    <property type="match status" value="2"/>
</dbReference>
<evidence type="ECO:0000256" key="14">
    <source>
        <dbReference type="RuleBase" id="RU000339"/>
    </source>
</evidence>
<dbReference type="InterPro" id="IPR033732">
    <property type="entry name" value="ATP_synth_F1_a_nt-bd_dom"/>
</dbReference>
<evidence type="ECO:0000256" key="2">
    <source>
        <dbReference type="ARBA" id="ARBA00008936"/>
    </source>
</evidence>
<dbReference type="InterPro" id="IPR020003">
    <property type="entry name" value="ATPase_a/bsu_AS"/>
</dbReference>
<evidence type="ECO:0000256" key="5">
    <source>
        <dbReference type="ARBA" id="ARBA00022448"/>
    </source>
</evidence>
<evidence type="ECO:0000256" key="3">
    <source>
        <dbReference type="ARBA" id="ARBA00011648"/>
    </source>
</evidence>
<keyword evidence="7 14" id="KW-0375">Hydrogen ion transport</keyword>
<feature type="domain" description="ATPase F1/V1/A1 complex alpha/beta subunit N-terminal" evidence="17">
    <location>
        <begin position="2"/>
        <end position="45"/>
    </location>
</feature>
<dbReference type="Pfam" id="PF00006">
    <property type="entry name" value="ATP-synt_ab"/>
    <property type="match status" value="1"/>
</dbReference>
<evidence type="ECO:0000256" key="11">
    <source>
        <dbReference type="ARBA" id="ARBA00023196"/>
    </source>
</evidence>
<name>A0A835RKV3_VANPL</name>
<evidence type="ECO:0000256" key="4">
    <source>
        <dbReference type="ARBA" id="ARBA00016087"/>
    </source>
</evidence>
<keyword evidence="10" id="KW-0472">Membrane</keyword>
<comment type="subunit">
    <text evidence="3">F-type ATPases have 2 components, CF(1) - the catalytic core - and CF(0) - the membrane proton channel. CF(1) has five subunits: alpha(3), beta(3), gamma(1), delta(1), epsilon(1). CF(0) has three main subunits: a, b and c.</text>
</comment>
<dbReference type="InterPro" id="IPR038376">
    <property type="entry name" value="ATP_synth_asu_C_sf"/>
</dbReference>
<dbReference type="GO" id="GO:0005743">
    <property type="term" value="C:mitochondrial inner membrane"/>
    <property type="evidence" value="ECO:0007669"/>
    <property type="project" value="UniProtKB-SubCell"/>
</dbReference>
<dbReference type="InterPro" id="IPR036121">
    <property type="entry name" value="ATPase_F1/V1/A1_a/bsu_N_sf"/>
</dbReference>
<dbReference type="SUPFAM" id="SSF47917">
    <property type="entry name" value="C-terminal domain of alpha and beta subunits of F1 ATP synthase"/>
    <property type="match status" value="1"/>
</dbReference>
<dbReference type="Gene3D" id="2.40.30.20">
    <property type="match status" value="1"/>
</dbReference>
<evidence type="ECO:0000256" key="12">
    <source>
        <dbReference type="ARBA" id="ARBA00023310"/>
    </source>
</evidence>
<evidence type="ECO:0000256" key="6">
    <source>
        <dbReference type="ARBA" id="ARBA00022741"/>
    </source>
</evidence>
<dbReference type="InterPro" id="IPR000793">
    <property type="entry name" value="ATP_synth_asu_C"/>
</dbReference>
<evidence type="ECO:0000259" key="17">
    <source>
        <dbReference type="Pfam" id="PF02874"/>
    </source>
</evidence>
<dbReference type="Gene3D" id="1.20.150.20">
    <property type="entry name" value="ATP synthase alpha/beta chain, C-terminal domain"/>
    <property type="match status" value="1"/>
</dbReference>
<dbReference type="GO" id="GO:0043531">
    <property type="term" value="F:ADP binding"/>
    <property type="evidence" value="ECO:0007669"/>
    <property type="project" value="TreeGrafter"/>
</dbReference>
<sequence>MAGELIEFEEGTIGIALNLESDNVGVVLMSDGLMIKEGSSVKAIGKIAQVPVSEAYLGRVINALTKPIDGRDEISSSESRLIESPAPGITSRRSVYEPLQTGLLAIDSMIPIGRGQRELIIGDRQTGKTAVATDTILNQKGQNVICVYVAIGQKASSVAQAQAYRQMSLLLRRPPGREAYPGDVFYLHSRLLERAAKLSSRLGEGSMTALPIVETRSEMFHDISKNVISITDGQIFLSHDLFNAGIKPAINVGISVSRIGSAAQIKAMKQVAGKLKLELAQFVELEAFARFSSDLDKTTHKRLARGRRLRELLKQSQSKPLAWNTR</sequence>
<evidence type="ECO:0000313" key="18">
    <source>
        <dbReference type="EMBL" id="KAG0490904.1"/>
    </source>
</evidence>
<keyword evidence="6" id="KW-0547">Nucleotide-binding</keyword>
<dbReference type="CDD" id="cd01132">
    <property type="entry name" value="F1-ATPase_alpha_CD"/>
    <property type="match status" value="1"/>
</dbReference>
<dbReference type="SUPFAM" id="SSF50615">
    <property type="entry name" value="N-terminal domain of alpha and beta subunits of F1 ATP synthase"/>
    <property type="match status" value="1"/>
</dbReference>
<dbReference type="PANTHER" id="PTHR48082">
    <property type="entry name" value="ATP SYNTHASE SUBUNIT ALPHA, MITOCHONDRIAL"/>
    <property type="match status" value="1"/>
</dbReference>
<dbReference type="InterPro" id="IPR000194">
    <property type="entry name" value="ATPase_F1/V1/A1_a/bsu_nucl-bd"/>
</dbReference>
<dbReference type="CDD" id="cd18113">
    <property type="entry name" value="ATP-synt_F1_alpha_C"/>
    <property type="match status" value="1"/>
</dbReference>
<organism evidence="18 19">
    <name type="scientific">Vanilla planifolia</name>
    <name type="common">Vanilla</name>
    <dbReference type="NCBI Taxonomy" id="51239"/>
    <lineage>
        <taxon>Eukaryota</taxon>
        <taxon>Viridiplantae</taxon>
        <taxon>Streptophyta</taxon>
        <taxon>Embryophyta</taxon>
        <taxon>Tracheophyta</taxon>
        <taxon>Spermatophyta</taxon>
        <taxon>Magnoliopsida</taxon>
        <taxon>Liliopsida</taxon>
        <taxon>Asparagales</taxon>
        <taxon>Orchidaceae</taxon>
        <taxon>Vanilloideae</taxon>
        <taxon>Vanilleae</taxon>
        <taxon>Vanilla</taxon>
    </lineage>
</organism>
<comment type="subcellular location">
    <subcellularLocation>
        <location evidence="1">Mitochondrion inner membrane</location>
    </subcellularLocation>
</comment>
<dbReference type="Pfam" id="PF02874">
    <property type="entry name" value="ATP-synt_ab_N"/>
    <property type="match status" value="1"/>
</dbReference>
<dbReference type="SUPFAM" id="SSF52540">
    <property type="entry name" value="P-loop containing nucleoside triphosphate hydrolases"/>
    <property type="match status" value="1"/>
</dbReference>
<evidence type="ECO:0000259" key="15">
    <source>
        <dbReference type="Pfam" id="PF00006"/>
    </source>
</evidence>
<evidence type="ECO:0000313" key="19">
    <source>
        <dbReference type="Proteomes" id="UP000639772"/>
    </source>
</evidence>
<dbReference type="Pfam" id="PF00306">
    <property type="entry name" value="ATP-synt_ab_C"/>
    <property type="match status" value="1"/>
</dbReference>
<protein>
    <recommendedName>
        <fullName evidence="4">ATP synthase subunit alpha, mitochondrial</fullName>
    </recommendedName>
</protein>
<feature type="domain" description="ATP synthase alpha subunit C-terminal" evidence="16">
    <location>
        <begin position="264"/>
        <end position="323"/>
    </location>
</feature>
<dbReference type="PROSITE" id="PS00152">
    <property type="entry name" value="ATPASE_ALPHA_BETA"/>
    <property type="match status" value="1"/>
</dbReference>
<dbReference type="OrthoDB" id="751331at2759"/>
<evidence type="ECO:0000256" key="9">
    <source>
        <dbReference type="ARBA" id="ARBA00023065"/>
    </source>
</evidence>
<keyword evidence="12" id="KW-0066">ATP synthesis</keyword>
<comment type="function">
    <text evidence="13">Mitochondrial membrane ATP synthase (F(1)F(0) ATP synthase or Complex V) produces ATP from ADP in the presence of a proton gradient across the membrane which is generated by electron transport complexes of the respiratory chain. F-type ATPases consist of two structural domains, F(1) - containing the extramembraneous catalytic core, and F(0) - containing the membrane proton channel, linked together by a central stalk and a peripheral stalk. During catalysis, ATP synthesis in the catalytic domain of F(1) is coupled via a rotary mechanism of the central stalk subunits to proton translocation. Subunits alpha and beta form the catalytic core in F(1). Rotation of the central stalk against the surrounding alpha(3)beta(3) subunits leads to hydrolysis of ATP in three separate catalytic sites on the beta subunits. Subunit alpha does not bear the catalytic high-affinity ATP-binding sites.</text>
</comment>
<keyword evidence="11" id="KW-0139">CF(1)</keyword>
<reference evidence="18 19" key="1">
    <citation type="journal article" date="2020" name="Nat. Food">
        <title>A phased Vanilla planifolia genome enables genetic improvement of flavour and production.</title>
        <authorList>
            <person name="Hasing T."/>
            <person name="Tang H."/>
            <person name="Brym M."/>
            <person name="Khazi F."/>
            <person name="Huang T."/>
            <person name="Chambers A.H."/>
        </authorList>
    </citation>
    <scope>NUCLEOTIDE SEQUENCE [LARGE SCALE GENOMIC DNA]</scope>
    <source>
        <tissue evidence="18">Leaf</tissue>
    </source>
</reference>
<accession>A0A835RKV3</accession>
<keyword evidence="8" id="KW-0067">ATP-binding</keyword>
<dbReference type="GO" id="GO:0005524">
    <property type="term" value="F:ATP binding"/>
    <property type="evidence" value="ECO:0007669"/>
    <property type="project" value="UniProtKB-KW"/>
</dbReference>
<keyword evidence="9 14" id="KW-0406">Ion transport</keyword>
<dbReference type="Gene3D" id="3.40.50.300">
    <property type="entry name" value="P-loop containing nucleotide triphosphate hydrolases"/>
    <property type="match status" value="2"/>
</dbReference>
<evidence type="ECO:0000256" key="1">
    <source>
        <dbReference type="ARBA" id="ARBA00004273"/>
    </source>
</evidence>
<gene>
    <name evidence="18" type="ORF">HPP92_007767</name>
</gene>
<dbReference type="GO" id="GO:0046933">
    <property type="term" value="F:proton-transporting ATP synthase activity, rotational mechanism"/>
    <property type="evidence" value="ECO:0007669"/>
    <property type="project" value="InterPro"/>
</dbReference>
<comment type="caution">
    <text evidence="18">The sequence shown here is derived from an EMBL/GenBank/DDBJ whole genome shotgun (WGS) entry which is preliminary data.</text>
</comment>
<evidence type="ECO:0000256" key="8">
    <source>
        <dbReference type="ARBA" id="ARBA00022840"/>
    </source>
</evidence>
<evidence type="ECO:0000256" key="13">
    <source>
        <dbReference type="ARBA" id="ARBA00037296"/>
    </source>
</evidence>
<evidence type="ECO:0000256" key="7">
    <source>
        <dbReference type="ARBA" id="ARBA00022781"/>
    </source>
</evidence>
<comment type="similarity">
    <text evidence="2 14">Belongs to the ATPase alpha/beta chains family.</text>
</comment>
<dbReference type="PANTHER" id="PTHR48082:SF2">
    <property type="entry name" value="ATP SYNTHASE SUBUNIT ALPHA, MITOCHONDRIAL"/>
    <property type="match status" value="1"/>
</dbReference>
<evidence type="ECO:0000259" key="16">
    <source>
        <dbReference type="Pfam" id="PF00306"/>
    </source>
</evidence>
<dbReference type="GO" id="GO:0045259">
    <property type="term" value="C:proton-transporting ATP synthase complex"/>
    <property type="evidence" value="ECO:0007669"/>
    <property type="project" value="UniProtKB-KW"/>
</dbReference>
<dbReference type="InterPro" id="IPR004100">
    <property type="entry name" value="ATPase_F1/V1/A1_a/bsu_N"/>
</dbReference>
<dbReference type="AlphaFoldDB" id="A0A835RKV3"/>
<dbReference type="Proteomes" id="UP000639772">
    <property type="component" value="Chromosome 3"/>
</dbReference>
<dbReference type="EMBL" id="JADCNM010000003">
    <property type="protein sequence ID" value="KAG0490904.1"/>
    <property type="molecule type" value="Genomic_DNA"/>
</dbReference>